<comment type="similarity">
    <text evidence="1">Belongs to the glycosyl hydrolase 25 family.</text>
</comment>
<dbReference type="InterPro" id="IPR002053">
    <property type="entry name" value="Glyco_hydro_25"/>
</dbReference>
<evidence type="ECO:0000313" key="4">
    <source>
        <dbReference type="EMBL" id="MBB3926305.1"/>
    </source>
</evidence>
<keyword evidence="5" id="KW-1185">Reference proteome</keyword>
<reference evidence="4 5" key="1">
    <citation type="submission" date="2020-08" db="EMBL/GenBank/DDBJ databases">
        <title>Genomic Encyclopedia of Type Strains, Phase IV (KMG-IV): sequencing the most valuable type-strain genomes for metagenomic binning, comparative biology and taxonomic classification.</title>
        <authorList>
            <person name="Goeker M."/>
        </authorList>
    </citation>
    <scope>NUCLEOTIDE SEQUENCE [LARGE SCALE GENOMIC DNA]</scope>
    <source>
        <strain evidence="4 5">DSM 26189</strain>
    </source>
</reference>
<dbReference type="AlphaFoldDB" id="A0A7W6BM26"/>
<dbReference type="EMBL" id="JACIDT010000006">
    <property type="protein sequence ID" value="MBB3926305.1"/>
    <property type="molecule type" value="Genomic_DNA"/>
</dbReference>
<protein>
    <submittedName>
        <fullName evidence="4">Lysozyme</fullName>
    </submittedName>
</protein>
<organism evidence="4 5">
    <name type="scientific">Sphingobium jiangsuense</name>
    <dbReference type="NCBI Taxonomy" id="870476"/>
    <lineage>
        <taxon>Bacteria</taxon>
        <taxon>Pseudomonadati</taxon>
        <taxon>Pseudomonadota</taxon>
        <taxon>Alphaproteobacteria</taxon>
        <taxon>Sphingomonadales</taxon>
        <taxon>Sphingomonadaceae</taxon>
        <taxon>Sphingobium</taxon>
    </lineage>
</organism>
<evidence type="ECO:0000256" key="3">
    <source>
        <dbReference type="ARBA" id="ARBA00023295"/>
    </source>
</evidence>
<dbReference type="GO" id="GO:0009253">
    <property type="term" value="P:peptidoglycan catabolic process"/>
    <property type="evidence" value="ECO:0007669"/>
    <property type="project" value="InterPro"/>
</dbReference>
<evidence type="ECO:0000313" key="5">
    <source>
        <dbReference type="Proteomes" id="UP000571950"/>
    </source>
</evidence>
<dbReference type="GO" id="GO:0003796">
    <property type="term" value="F:lysozyme activity"/>
    <property type="evidence" value="ECO:0007669"/>
    <property type="project" value="InterPro"/>
</dbReference>
<dbReference type="InterPro" id="IPR017853">
    <property type="entry name" value="GH"/>
</dbReference>
<dbReference type="PANTHER" id="PTHR34135:SF2">
    <property type="entry name" value="LYSOZYME"/>
    <property type="match status" value="1"/>
</dbReference>
<evidence type="ECO:0000256" key="1">
    <source>
        <dbReference type="ARBA" id="ARBA00010646"/>
    </source>
</evidence>
<comment type="caution">
    <text evidence="4">The sequence shown here is derived from an EMBL/GenBank/DDBJ whole genome shotgun (WGS) entry which is preliminary data.</text>
</comment>
<proteinExistence type="inferred from homology"/>
<dbReference type="Gene3D" id="3.20.20.80">
    <property type="entry name" value="Glycosidases"/>
    <property type="match status" value="1"/>
</dbReference>
<dbReference type="Pfam" id="PF01183">
    <property type="entry name" value="Glyco_hydro_25"/>
    <property type="match status" value="1"/>
</dbReference>
<dbReference type="GO" id="GO:0016052">
    <property type="term" value="P:carbohydrate catabolic process"/>
    <property type="evidence" value="ECO:0007669"/>
    <property type="project" value="TreeGrafter"/>
</dbReference>
<dbReference type="PANTHER" id="PTHR34135">
    <property type="entry name" value="LYSOZYME"/>
    <property type="match status" value="1"/>
</dbReference>
<name>A0A7W6BM26_9SPHN</name>
<keyword evidence="3" id="KW-0326">Glycosidase</keyword>
<sequence>MSVGPRTASVPWKIRLRWLGALLALLLFGAMLLWRFAAQWAPSAEDYPMQGISVSGELGEIDWRTVRTRNVDFAYIRATSGTDLRDPLFATNWAQAREAGLRYGAELVFDPCKRASDQATLFITTVPRDNAALPPVVRVAPGEHCAGSPGRDTILSELNTLLNVIEMHGGKPALIRISKAVEKQYDISSGINRTLWLEGNFFPPDYASHAWVMWTANDRRRVDGIDGPVEWDVVAP</sequence>
<dbReference type="Proteomes" id="UP000571950">
    <property type="component" value="Unassembled WGS sequence"/>
</dbReference>
<keyword evidence="2" id="KW-0378">Hydrolase</keyword>
<gene>
    <name evidence="4" type="ORF">GGR43_002022</name>
</gene>
<dbReference type="SMART" id="SM00641">
    <property type="entry name" value="Glyco_25"/>
    <property type="match status" value="1"/>
</dbReference>
<dbReference type="PROSITE" id="PS51904">
    <property type="entry name" value="GLYCOSYL_HYDROL_F25_2"/>
    <property type="match status" value="1"/>
</dbReference>
<dbReference type="InterPro" id="IPR018077">
    <property type="entry name" value="Glyco_hydro_fam25_subgr"/>
</dbReference>
<accession>A0A7W6BM26</accession>
<evidence type="ECO:0000256" key="2">
    <source>
        <dbReference type="ARBA" id="ARBA00022801"/>
    </source>
</evidence>
<dbReference type="SUPFAM" id="SSF51445">
    <property type="entry name" value="(Trans)glycosidases"/>
    <property type="match status" value="1"/>
</dbReference>
<dbReference type="GO" id="GO:0016998">
    <property type="term" value="P:cell wall macromolecule catabolic process"/>
    <property type="evidence" value="ECO:0007669"/>
    <property type="project" value="InterPro"/>
</dbReference>